<keyword evidence="3" id="KW-1185">Reference proteome</keyword>
<accession>A0AA36IKD2</accession>
<feature type="compositionally biased region" description="Basic and acidic residues" evidence="1">
    <location>
        <begin position="605"/>
        <end position="614"/>
    </location>
</feature>
<feature type="region of interest" description="Disordered" evidence="1">
    <location>
        <begin position="590"/>
        <end position="614"/>
    </location>
</feature>
<gene>
    <name evidence="2" type="ORF">EVOR1521_LOCUS14225</name>
</gene>
<feature type="compositionally biased region" description="Low complexity" evidence="1">
    <location>
        <begin position="152"/>
        <end position="164"/>
    </location>
</feature>
<sequence>MPGFVNERASSSHLCKILQEAKVWSYHDAWAAHKMITKLRANLGKHETMRDSELQELYDILKSSNHKRLQALANDEDPPGEKQPSTSLIQDEFDEPEDQPCDDESLFAHLSQLAGGQDEQELERGTVLAEEMDNTDVAAGHLESQPQDEMGASNSANSSSSASATTDEYHPMEGHPTQKNLDAIEIIGDSPIKETEEVNTPVVCPHPGKEQSDNLKPPPMSEKLETFGKLLAVAQERLLTMQKEHALQKKDAVPAPARELPPTKPDSLPLSPNISEVKPRALDSGHQEFTDAQLECNNRTLNPDELETQMVCVGYAQEVPKSMLPPDLEPLPMSDNNGVPPLHRSGPASKSSPVVEDEKLATPPACKDNKEESWPAISPIQDAVSKDEQMKLVGAAKATAKRKAAEKAEKGAGAKAKAKVKAQAKGKAKGSAAKPKATAKGKARPKAAMKRPAAASPDMDAQQPTLAEEEEETPEKVNKNNADKSAASNSRQTCEMSEEVKRLEADGVIPHTFGGRGRPTKGWGLEKYARTAEAFKLHIEPQLEGRTKHKAQVKFCELVQAAKKEGDHNDPRDFKYIDTAVVKFWSSYKPAEPAAKRSKPGLQKPELKEGEDVD</sequence>
<feature type="region of interest" description="Disordered" evidence="1">
    <location>
        <begin position="143"/>
        <end position="180"/>
    </location>
</feature>
<proteinExistence type="predicted"/>
<evidence type="ECO:0000313" key="3">
    <source>
        <dbReference type="Proteomes" id="UP001178507"/>
    </source>
</evidence>
<reference evidence="2" key="1">
    <citation type="submission" date="2023-08" db="EMBL/GenBank/DDBJ databases">
        <authorList>
            <person name="Chen Y."/>
            <person name="Shah S."/>
            <person name="Dougan E. K."/>
            <person name="Thang M."/>
            <person name="Chan C."/>
        </authorList>
    </citation>
    <scope>NUCLEOTIDE SEQUENCE</scope>
</reference>
<comment type="caution">
    <text evidence="2">The sequence shown here is derived from an EMBL/GenBank/DDBJ whole genome shotgun (WGS) entry which is preliminary data.</text>
</comment>
<organism evidence="2 3">
    <name type="scientific">Effrenium voratum</name>
    <dbReference type="NCBI Taxonomy" id="2562239"/>
    <lineage>
        <taxon>Eukaryota</taxon>
        <taxon>Sar</taxon>
        <taxon>Alveolata</taxon>
        <taxon>Dinophyceae</taxon>
        <taxon>Suessiales</taxon>
        <taxon>Symbiodiniaceae</taxon>
        <taxon>Effrenium</taxon>
    </lineage>
</organism>
<feature type="compositionally biased region" description="Basic and acidic residues" evidence="1">
    <location>
        <begin position="403"/>
        <end position="412"/>
    </location>
</feature>
<dbReference type="Proteomes" id="UP001178507">
    <property type="component" value="Unassembled WGS sequence"/>
</dbReference>
<feature type="compositionally biased region" description="Basic residues" evidence="1">
    <location>
        <begin position="437"/>
        <end position="449"/>
    </location>
</feature>
<dbReference type="EMBL" id="CAUJNA010001668">
    <property type="protein sequence ID" value="CAJ1388329.1"/>
    <property type="molecule type" value="Genomic_DNA"/>
</dbReference>
<feature type="region of interest" description="Disordered" evidence="1">
    <location>
        <begin position="321"/>
        <end position="499"/>
    </location>
</feature>
<feature type="compositionally biased region" description="Low complexity" evidence="1">
    <location>
        <begin position="450"/>
        <end position="466"/>
    </location>
</feature>
<feature type="compositionally biased region" description="Basic residues" evidence="1">
    <location>
        <begin position="416"/>
        <end position="428"/>
    </location>
</feature>
<evidence type="ECO:0000313" key="2">
    <source>
        <dbReference type="EMBL" id="CAJ1388329.1"/>
    </source>
</evidence>
<name>A0AA36IKD2_9DINO</name>
<feature type="region of interest" description="Disordered" evidence="1">
    <location>
        <begin position="245"/>
        <end position="272"/>
    </location>
</feature>
<protein>
    <submittedName>
        <fullName evidence="2">Uncharacterized protein</fullName>
    </submittedName>
</protein>
<evidence type="ECO:0000256" key="1">
    <source>
        <dbReference type="SAM" id="MobiDB-lite"/>
    </source>
</evidence>
<dbReference type="AlphaFoldDB" id="A0AA36IKD2"/>